<keyword evidence="4" id="KW-0645">Protease</keyword>
<evidence type="ECO:0000313" key="4">
    <source>
        <dbReference type="EMBL" id="QDO86956.1"/>
    </source>
</evidence>
<feature type="region of interest" description="Disordered" evidence="1">
    <location>
        <begin position="1"/>
        <end position="25"/>
    </location>
</feature>
<keyword evidence="2" id="KW-0472">Membrane</keyword>
<dbReference type="InterPro" id="IPR003675">
    <property type="entry name" value="Rce1/LyrA-like_dom"/>
</dbReference>
<evidence type="ECO:0000313" key="5">
    <source>
        <dbReference type="Proteomes" id="UP000315395"/>
    </source>
</evidence>
<gene>
    <name evidence="4" type="ORF">FNH13_00355</name>
</gene>
<reference evidence="4 5" key="1">
    <citation type="submission" date="2019-07" db="EMBL/GenBank/DDBJ databases">
        <title>complete genome sequencing of Ornithinimicrobium sp. H23M54.</title>
        <authorList>
            <person name="Bae J.-W."/>
            <person name="Lee S.-Y."/>
        </authorList>
    </citation>
    <scope>NUCLEOTIDE SEQUENCE [LARGE SCALE GENOMIC DNA]</scope>
    <source>
        <strain evidence="4 5">H23M54</strain>
    </source>
</reference>
<name>A0A516G605_9MICO</name>
<evidence type="ECO:0000259" key="3">
    <source>
        <dbReference type="Pfam" id="PF02517"/>
    </source>
</evidence>
<organism evidence="4 5">
    <name type="scientific">Ornithinimicrobium ciconiae</name>
    <dbReference type="NCBI Taxonomy" id="2594265"/>
    <lineage>
        <taxon>Bacteria</taxon>
        <taxon>Bacillati</taxon>
        <taxon>Actinomycetota</taxon>
        <taxon>Actinomycetes</taxon>
        <taxon>Micrococcales</taxon>
        <taxon>Ornithinimicrobiaceae</taxon>
        <taxon>Ornithinimicrobium</taxon>
    </lineage>
</organism>
<dbReference type="OrthoDB" id="3291654at2"/>
<dbReference type="Pfam" id="PF02517">
    <property type="entry name" value="Rce1-like"/>
    <property type="match status" value="1"/>
</dbReference>
<accession>A0A516G605</accession>
<dbReference type="GO" id="GO:0006508">
    <property type="term" value="P:proteolysis"/>
    <property type="evidence" value="ECO:0007669"/>
    <property type="project" value="UniProtKB-KW"/>
</dbReference>
<keyword evidence="2" id="KW-1133">Transmembrane helix</keyword>
<feature type="transmembrane region" description="Helical" evidence="2">
    <location>
        <begin position="57"/>
        <end position="76"/>
    </location>
</feature>
<protein>
    <submittedName>
        <fullName evidence="4">CPBP family intramembrane metalloprotease</fullName>
    </submittedName>
</protein>
<feature type="transmembrane region" description="Helical" evidence="2">
    <location>
        <begin position="204"/>
        <end position="227"/>
    </location>
</feature>
<keyword evidence="2" id="KW-0812">Transmembrane</keyword>
<dbReference type="KEGG" id="orz:FNH13_00355"/>
<dbReference type="AlphaFoldDB" id="A0A516G605"/>
<feature type="domain" description="CAAX prenyl protease 2/Lysostaphin resistance protein A-like" evidence="3">
    <location>
        <begin position="135"/>
        <end position="247"/>
    </location>
</feature>
<dbReference type="GO" id="GO:0080120">
    <property type="term" value="P:CAAX-box protein maturation"/>
    <property type="evidence" value="ECO:0007669"/>
    <property type="project" value="UniProtKB-ARBA"/>
</dbReference>
<keyword evidence="5" id="KW-1185">Reference proteome</keyword>
<feature type="transmembrane region" description="Helical" evidence="2">
    <location>
        <begin position="167"/>
        <end position="184"/>
    </location>
</feature>
<proteinExistence type="predicted"/>
<dbReference type="RefSeq" id="WP_143781619.1">
    <property type="nucleotide sequence ID" value="NZ_CP041616.1"/>
</dbReference>
<feature type="transmembrane region" description="Helical" evidence="2">
    <location>
        <begin position="129"/>
        <end position="147"/>
    </location>
</feature>
<dbReference type="GO" id="GO:0008237">
    <property type="term" value="F:metallopeptidase activity"/>
    <property type="evidence" value="ECO:0007669"/>
    <property type="project" value="UniProtKB-KW"/>
</dbReference>
<feature type="transmembrane region" description="Helical" evidence="2">
    <location>
        <begin position="30"/>
        <end position="51"/>
    </location>
</feature>
<keyword evidence="4" id="KW-0378">Hydrolase</keyword>
<evidence type="ECO:0000256" key="2">
    <source>
        <dbReference type="SAM" id="Phobius"/>
    </source>
</evidence>
<evidence type="ECO:0000256" key="1">
    <source>
        <dbReference type="SAM" id="MobiDB-lite"/>
    </source>
</evidence>
<dbReference type="Proteomes" id="UP000315395">
    <property type="component" value="Chromosome"/>
</dbReference>
<feature type="transmembrane region" description="Helical" evidence="2">
    <location>
        <begin position="88"/>
        <end position="109"/>
    </location>
</feature>
<dbReference type="EMBL" id="CP041616">
    <property type="protein sequence ID" value="QDO86956.1"/>
    <property type="molecule type" value="Genomic_DNA"/>
</dbReference>
<sequence>MSTWAGSRGATAYAEAPGQSGPRPSVRRRVLATCGVALALGVTNVLAAPRLGRAASMTWNLGTTAVVLGLGRWAGVDRTAVGLDPRRLRAGLATGAAGSAALALLLGAVSATTTGRELLDDDRVVDASWAQTLAHVGIFIPLGTVVLEEVAFRGALPALLDPDGRSVPLTVAVPSLAFGAWHVVSSRAFVAAHGQDNDPDRPGGAAAGSTAGIVAATAVAGLVLGLARRRGGHLAAPALMHLTANALATVVGRWVGRHRRR</sequence>
<dbReference type="GO" id="GO:0004175">
    <property type="term" value="F:endopeptidase activity"/>
    <property type="evidence" value="ECO:0007669"/>
    <property type="project" value="UniProtKB-ARBA"/>
</dbReference>
<keyword evidence="4" id="KW-0482">Metalloprotease</keyword>